<accession>A0A2M3ZUA2</accession>
<sequence>MIFFMRSKHITSWLFTVLLKYLWVGNAKNVRHHVGQRAKQLLRHIVWQQQLQCIQFRSTPAGRLDHEPFRAFEHQFRSPYAPANGHVFRHFMPQQRRYGQRGNVVSTGDFQYIPQSQYHRMPRVNFTRALECFVRNQMEDDVRMREIRVASDVGIARFHRYNVPIWAPTCGS</sequence>
<organism evidence="2">
    <name type="scientific">Anopheles braziliensis</name>
    <dbReference type="NCBI Taxonomy" id="58242"/>
    <lineage>
        <taxon>Eukaryota</taxon>
        <taxon>Metazoa</taxon>
        <taxon>Ecdysozoa</taxon>
        <taxon>Arthropoda</taxon>
        <taxon>Hexapoda</taxon>
        <taxon>Insecta</taxon>
        <taxon>Pterygota</taxon>
        <taxon>Neoptera</taxon>
        <taxon>Endopterygota</taxon>
        <taxon>Diptera</taxon>
        <taxon>Nematocera</taxon>
        <taxon>Culicoidea</taxon>
        <taxon>Culicidae</taxon>
        <taxon>Anophelinae</taxon>
        <taxon>Anopheles</taxon>
    </lineage>
</organism>
<evidence type="ECO:0000313" key="2">
    <source>
        <dbReference type="EMBL" id="MBW32072.1"/>
    </source>
</evidence>
<proteinExistence type="predicted"/>
<feature type="chain" id="PRO_5014617206" evidence="1">
    <location>
        <begin position="28"/>
        <end position="172"/>
    </location>
</feature>
<reference evidence="2" key="1">
    <citation type="submission" date="2018-01" db="EMBL/GenBank/DDBJ databases">
        <title>An insight into the sialome of Amazonian anophelines.</title>
        <authorList>
            <person name="Ribeiro J.M."/>
            <person name="Scarpassa V."/>
            <person name="Calvo E."/>
        </authorList>
    </citation>
    <scope>NUCLEOTIDE SEQUENCE</scope>
    <source>
        <tissue evidence="2">Salivary glands</tissue>
    </source>
</reference>
<protein>
    <submittedName>
        <fullName evidence="2">Putative secreted peptide</fullName>
    </submittedName>
</protein>
<evidence type="ECO:0000256" key="1">
    <source>
        <dbReference type="SAM" id="SignalP"/>
    </source>
</evidence>
<feature type="signal peptide" evidence="1">
    <location>
        <begin position="1"/>
        <end position="27"/>
    </location>
</feature>
<dbReference type="AlphaFoldDB" id="A0A2M3ZUA2"/>
<keyword evidence="1" id="KW-0732">Signal</keyword>
<name>A0A2M3ZUA2_9DIPT</name>
<dbReference type="EMBL" id="GGFM01011321">
    <property type="protein sequence ID" value="MBW32072.1"/>
    <property type="molecule type" value="Transcribed_RNA"/>
</dbReference>